<comment type="function">
    <text evidence="9">Mitochondrial intermembrane chaperone that participates in the import and insertion of some multi-pass transmembrane proteins into the mitochondrial inner membrane. Also required for the transfer of beta-barrel precursors from the TOM complex to the sorting and assembly machinery (SAM complex) of the outer membrane. Acts as a chaperone-like protein that protects the hydrophobic precursors from aggregation and guide them through the mitochondrial intermembrane space.</text>
</comment>
<keyword evidence="13" id="KW-1185">Reference proteome</keyword>
<dbReference type="OMA" id="HEMEAMT"/>
<organism evidence="12">
    <name type="scientific">Fonticula alba</name>
    <name type="common">Slime mold</name>
    <dbReference type="NCBI Taxonomy" id="691883"/>
    <lineage>
        <taxon>Eukaryota</taxon>
        <taxon>Rotosphaerida</taxon>
        <taxon>Fonticulaceae</taxon>
        <taxon>Fonticula</taxon>
    </lineage>
</organism>
<sequence length="96" mass="10922">MSYFNQQQAASNQTFMQLEHEMEAMTDVFNKIISSCHTKCIPTKYSESDLNKAESVCVDRCFSKYMIVQQQIGSKLQELSQNVQEMNAEAAARASQ</sequence>
<keyword evidence="8 9" id="KW-1015">Disulfide bond</keyword>
<evidence type="ECO:0000313" key="13">
    <source>
        <dbReference type="Proteomes" id="UP000030693"/>
    </source>
</evidence>
<keyword evidence="10" id="KW-0175">Coiled coil</keyword>
<comment type="similarity">
    <text evidence="1 9">Belongs to the small Tim family.</text>
</comment>
<evidence type="ECO:0000313" key="12">
    <source>
        <dbReference type="EMBL" id="KCV69901.1"/>
    </source>
</evidence>
<evidence type="ECO:0000256" key="4">
    <source>
        <dbReference type="ARBA" id="ARBA00022833"/>
    </source>
</evidence>
<dbReference type="EMBL" id="KB932205">
    <property type="protein sequence ID" value="KCV69901.1"/>
    <property type="molecule type" value="Genomic_DNA"/>
</dbReference>
<accession>A0A058Z715</accession>
<dbReference type="RefSeq" id="XP_009495507.1">
    <property type="nucleotide sequence ID" value="XM_009497232.1"/>
</dbReference>
<feature type="coiled-coil region" evidence="10">
    <location>
        <begin position="69"/>
        <end position="96"/>
    </location>
</feature>
<feature type="domain" description="Tim10-like" evidence="11">
    <location>
        <begin position="15"/>
        <end position="78"/>
    </location>
</feature>
<reference evidence="12" key="1">
    <citation type="submission" date="2013-04" db="EMBL/GenBank/DDBJ databases">
        <title>The Genome Sequence of Fonticula alba ATCC 38817.</title>
        <authorList>
            <consortium name="The Broad Institute Genomics Platform"/>
            <person name="Russ C."/>
            <person name="Cuomo C."/>
            <person name="Burger G."/>
            <person name="Gray M.W."/>
            <person name="Holland P.W.H."/>
            <person name="King N."/>
            <person name="Lang F.B.F."/>
            <person name="Roger A.J."/>
            <person name="Ruiz-Trillo I."/>
            <person name="Brown M."/>
            <person name="Walker B."/>
            <person name="Young S."/>
            <person name="Zeng Q."/>
            <person name="Gargeya S."/>
            <person name="Fitzgerald M."/>
            <person name="Haas B."/>
            <person name="Abouelleil A."/>
            <person name="Allen A.W."/>
            <person name="Alvarado L."/>
            <person name="Arachchi H.M."/>
            <person name="Berlin A.M."/>
            <person name="Chapman S.B."/>
            <person name="Gainer-Dewar J."/>
            <person name="Goldberg J."/>
            <person name="Griggs A."/>
            <person name="Gujja S."/>
            <person name="Hansen M."/>
            <person name="Howarth C."/>
            <person name="Imamovic A."/>
            <person name="Ireland A."/>
            <person name="Larimer J."/>
            <person name="McCowan C."/>
            <person name="Murphy C."/>
            <person name="Pearson M."/>
            <person name="Poon T.W."/>
            <person name="Priest M."/>
            <person name="Roberts A."/>
            <person name="Saif S."/>
            <person name="Shea T."/>
            <person name="Sisk P."/>
            <person name="Sykes S."/>
            <person name="Wortman J."/>
            <person name="Nusbaum C."/>
            <person name="Birren B."/>
        </authorList>
    </citation>
    <scope>NUCLEOTIDE SEQUENCE [LARGE SCALE GENOMIC DNA]</scope>
    <source>
        <strain evidence="12">ATCC 38817</strain>
    </source>
</reference>
<evidence type="ECO:0000259" key="11">
    <source>
        <dbReference type="Pfam" id="PF02953"/>
    </source>
</evidence>
<dbReference type="GO" id="GO:0045039">
    <property type="term" value="P:protein insertion into mitochondrial inner membrane"/>
    <property type="evidence" value="ECO:0007669"/>
    <property type="project" value="TreeGrafter"/>
</dbReference>
<keyword evidence="9" id="KW-0999">Mitochondrion inner membrane</keyword>
<keyword evidence="5 9" id="KW-0653">Protein transport</keyword>
<keyword evidence="4" id="KW-0862">Zinc</keyword>
<keyword evidence="6 9" id="KW-0811">Translocation</keyword>
<dbReference type="Proteomes" id="UP000030693">
    <property type="component" value="Unassembled WGS sequence"/>
</dbReference>
<dbReference type="InterPro" id="IPR035427">
    <property type="entry name" value="Tim10-like_dom_sf"/>
</dbReference>
<dbReference type="eggNOG" id="KOG3480">
    <property type="taxonomic scope" value="Eukaryota"/>
</dbReference>
<dbReference type="Gene3D" id="1.10.287.810">
    <property type="entry name" value="Mitochondrial import inner membrane translocase subunit tim13 like domains"/>
    <property type="match status" value="1"/>
</dbReference>
<evidence type="ECO:0000256" key="3">
    <source>
        <dbReference type="ARBA" id="ARBA00022723"/>
    </source>
</evidence>
<dbReference type="InterPro" id="IPR004217">
    <property type="entry name" value="Tim10-like"/>
</dbReference>
<dbReference type="GO" id="GO:0015031">
    <property type="term" value="P:protein transport"/>
    <property type="evidence" value="ECO:0007669"/>
    <property type="project" value="UniProtKB-KW"/>
</dbReference>
<comment type="subunit">
    <text evidence="9">Heterohexamer.</text>
</comment>
<keyword evidence="3" id="KW-0479">Metal-binding</keyword>
<dbReference type="STRING" id="691883.A0A058Z715"/>
<gene>
    <name evidence="12" type="ORF">H696_03368</name>
</gene>
<dbReference type="GeneID" id="20528093"/>
<evidence type="ECO:0000256" key="10">
    <source>
        <dbReference type="SAM" id="Coils"/>
    </source>
</evidence>
<keyword evidence="2 9" id="KW-0813">Transport</keyword>
<keyword evidence="9" id="KW-0143">Chaperone</keyword>
<comment type="subcellular location">
    <subcellularLocation>
        <location evidence="9">Mitochondrion inner membrane</location>
        <topology evidence="9">Peripheral membrane protein</topology>
        <orientation evidence="9">Intermembrane side</orientation>
    </subcellularLocation>
</comment>
<proteinExistence type="inferred from homology"/>
<dbReference type="GO" id="GO:0046872">
    <property type="term" value="F:metal ion binding"/>
    <property type="evidence" value="ECO:0007669"/>
    <property type="project" value="UniProtKB-KW"/>
</dbReference>
<keyword evidence="7 9" id="KW-0496">Mitochondrion</keyword>
<evidence type="ECO:0000256" key="5">
    <source>
        <dbReference type="ARBA" id="ARBA00022927"/>
    </source>
</evidence>
<evidence type="ECO:0000256" key="9">
    <source>
        <dbReference type="RuleBase" id="RU367043"/>
    </source>
</evidence>
<name>A0A058Z715_FONAL</name>
<keyword evidence="9" id="KW-0472">Membrane</keyword>
<dbReference type="PANTHER" id="PTHR11038:SF16">
    <property type="entry name" value="MITOCHONDRIAL IMPORT INNER MEMBRANE TRANSLOCASE SUBUNIT TIM10"/>
    <property type="match status" value="1"/>
</dbReference>
<evidence type="ECO:0000256" key="6">
    <source>
        <dbReference type="ARBA" id="ARBA00023010"/>
    </source>
</evidence>
<dbReference type="AlphaFoldDB" id="A0A058Z715"/>
<comment type="domain">
    <text evidence="9">The twin CX3C motif contains 4 conserved Cys residues that form 2 disulfide bonds in the mitochondrial intermembrane space.</text>
</comment>
<dbReference type="GO" id="GO:0005743">
    <property type="term" value="C:mitochondrial inner membrane"/>
    <property type="evidence" value="ECO:0007669"/>
    <property type="project" value="UniProtKB-SubCell"/>
</dbReference>
<evidence type="ECO:0000256" key="2">
    <source>
        <dbReference type="ARBA" id="ARBA00022448"/>
    </source>
</evidence>
<evidence type="ECO:0000256" key="7">
    <source>
        <dbReference type="ARBA" id="ARBA00023128"/>
    </source>
</evidence>
<dbReference type="SUPFAM" id="SSF144122">
    <property type="entry name" value="Tim10-like"/>
    <property type="match status" value="1"/>
</dbReference>
<protein>
    <recommendedName>
        <fullName evidence="9">Mitochondrial import inner membrane translocase subunit</fullName>
    </recommendedName>
</protein>
<dbReference type="PANTHER" id="PTHR11038">
    <property type="entry name" value="MITOCHONDRIAL IMPORT INNER MEMBRANE TRANSLOCASE SUBUNIT TIM10"/>
    <property type="match status" value="1"/>
</dbReference>
<evidence type="ECO:0000256" key="1">
    <source>
        <dbReference type="ARBA" id="ARBA00006720"/>
    </source>
</evidence>
<dbReference type="Pfam" id="PF02953">
    <property type="entry name" value="zf-Tim10_DDP"/>
    <property type="match status" value="1"/>
</dbReference>
<evidence type="ECO:0000256" key="8">
    <source>
        <dbReference type="ARBA" id="ARBA00023157"/>
    </source>
</evidence>
<dbReference type="OrthoDB" id="274922at2759"/>